<dbReference type="SUPFAM" id="SSF52218">
    <property type="entry name" value="Flavoproteins"/>
    <property type="match status" value="1"/>
</dbReference>
<proteinExistence type="predicted"/>
<dbReference type="PANTHER" id="PTHR43278:SF2">
    <property type="entry name" value="IRON-SULFUR FLAVOPROTEIN"/>
    <property type="match status" value="1"/>
</dbReference>
<dbReference type="InterPro" id="IPR005025">
    <property type="entry name" value="FMN_Rdtase-like_dom"/>
</dbReference>
<evidence type="ECO:0000313" key="6">
    <source>
        <dbReference type="Proteomes" id="UP000422764"/>
    </source>
</evidence>
<keyword evidence="3" id="KW-1133">Transmembrane helix</keyword>
<name>A0A6I6EQF1_9CLOT</name>
<evidence type="ECO:0000256" key="1">
    <source>
        <dbReference type="ARBA" id="ARBA00022630"/>
    </source>
</evidence>
<evidence type="ECO:0000256" key="3">
    <source>
        <dbReference type="SAM" id="Phobius"/>
    </source>
</evidence>
<dbReference type="AlphaFoldDB" id="A0A6I6EQF1"/>
<dbReference type="Pfam" id="PF03358">
    <property type="entry name" value="FMN_red"/>
    <property type="match status" value="1"/>
</dbReference>
<keyword evidence="3" id="KW-0472">Membrane</keyword>
<evidence type="ECO:0000259" key="4">
    <source>
        <dbReference type="Pfam" id="PF03358"/>
    </source>
</evidence>
<accession>A0A6I6EQF1</accession>
<protein>
    <submittedName>
        <fullName evidence="5">Flavodoxin family protein</fullName>
    </submittedName>
</protein>
<feature type="transmembrane region" description="Helical" evidence="3">
    <location>
        <begin position="74"/>
        <end position="96"/>
    </location>
</feature>
<sequence length="226" mass="24826">MKIVVINGSPKGEASNTNVMISAFLKGAQEAGAETVNIFLSEKEIQHCRGCHICWDRGPGQCVISDDMLSVLGFLGWADIIVFATPVYFGNVSGMLKTFMDRMTMLGSPHSQKEVKEGSERLKLTEVKGPKLMMISSCGHSDRSEFDVVSLWINRAAQMMHMELIGEIYATGGKLLTNPKEELGDAISNYIQLLEGAGKEIATEMKLSAITKELLEKANLDFYVVN</sequence>
<dbReference type="Gene3D" id="3.40.50.360">
    <property type="match status" value="1"/>
</dbReference>
<feature type="domain" description="NADPH-dependent FMN reductase-like" evidence="4">
    <location>
        <begin position="1"/>
        <end position="110"/>
    </location>
</feature>
<keyword evidence="6" id="KW-1185">Reference proteome</keyword>
<keyword evidence="1" id="KW-0285">Flavoprotein</keyword>
<dbReference type="GO" id="GO:0016491">
    <property type="term" value="F:oxidoreductase activity"/>
    <property type="evidence" value="ECO:0007669"/>
    <property type="project" value="InterPro"/>
</dbReference>
<evidence type="ECO:0000256" key="2">
    <source>
        <dbReference type="ARBA" id="ARBA00022643"/>
    </source>
</evidence>
<gene>
    <name evidence="5" type="ORF">GOM49_13400</name>
</gene>
<dbReference type="InterPro" id="IPR029039">
    <property type="entry name" value="Flavoprotein-like_sf"/>
</dbReference>
<evidence type="ECO:0000313" key="5">
    <source>
        <dbReference type="EMBL" id="QGU95952.1"/>
    </source>
</evidence>
<dbReference type="EMBL" id="CP046522">
    <property type="protein sequence ID" value="QGU95952.1"/>
    <property type="molecule type" value="Genomic_DNA"/>
</dbReference>
<reference evidence="5 6" key="1">
    <citation type="submission" date="2019-12" db="EMBL/GenBank/DDBJ databases">
        <title>Genome sequenceing of Clostridium bovifaecis.</title>
        <authorList>
            <person name="Yao Y."/>
        </authorList>
    </citation>
    <scope>NUCLEOTIDE SEQUENCE [LARGE SCALE GENOMIC DNA]</scope>
    <source>
        <strain evidence="5 6">BXX</strain>
    </source>
</reference>
<keyword evidence="3" id="KW-0812">Transmembrane</keyword>
<organism evidence="5 6">
    <name type="scientific">Clostridium bovifaecis</name>
    <dbReference type="NCBI Taxonomy" id="2184719"/>
    <lineage>
        <taxon>Bacteria</taxon>
        <taxon>Bacillati</taxon>
        <taxon>Bacillota</taxon>
        <taxon>Clostridia</taxon>
        <taxon>Eubacteriales</taxon>
        <taxon>Clostridiaceae</taxon>
        <taxon>Clostridium</taxon>
    </lineage>
</organism>
<dbReference type="Proteomes" id="UP000422764">
    <property type="component" value="Chromosome"/>
</dbReference>
<dbReference type="PANTHER" id="PTHR43278">
    <property type="entry name" value="NAD(P)H-DEPENDENT FMN-CONTAINING OXIDOREDUCTASE YWQN-RELATED"/>
    <property type="match status" value="1"/>
</dbReference>
<dbReference type="InterPro" id="IPR051796">
    <property type="entry name" value="ISF_SsuE-like"/>
</dbReference>
<keyword evidence="2" id="KW-0288">FMN</keyword>